<dbReference type="Proteomes" id="UP000199256">
    <property type="component" value="Unassembled WGS sequence"/>
</dbReference>
<dbReference type="OrthoDB" id="5740990at2"/>
<evidence type="ECO:0000313" key="2">
    <source>
        <dbReference type="Proteomes" id="UP000199256"/>
    </source>
</evidence>
<evidence type="ECO:0000313" key="1">
    <source>
        <dbReference type="EMBL" id="SEK42841.1"/>
    </source>
</evidence>
<dbReference type="RefSeq" id="WP_090250574.1">
    <property type="nucleotide sequence ID" value="NZ_FOAA01000002.1"/>
</dbReference>
<sequence length="84" mass="9554">MKINVEVDATPEEIRAFLGLPDVAPLQQEMMEDLSKRMREGQQGYESLAMMQPLMQSGVANMDAMQKLFWQAFTQSGNKDDNNK</sequence>
<reference evidence="2" key="1">
    <citation type="submission" date="2016-10" db="EMBL/GenBank/DDBJ databases">
        <authorList>
            <person name="Varghese N."/>
            <person name="Submissions S."/>
        </authorList>
    </citation>
    <scope>NUCLEOTIDE SEQUENCE [LARGE SCALE GENOMIC DNA]</scope>
    <source>
        <strain evidence="2">DSM 241</strain>
    </source>
</reference>
<organism evidence="1 2">
    <name type="scientific">Ectothiorhodospira marina</name>
    <dbReference type="NCBI Taxonomy" id="1396821"/>
    <lineage>
        <taxon>Bacteria</taxon>
        <taxon>Pseudomonadati</taxon>
        <taxon>Pseudomonadota</taxon>
        <taxon>Gammaproteobacteria</taxon>
        <taxon>Chromatiales</taxon>
        <taxon>Ectothiorhodospiraceae</taxon>
        <taxon>Ectothiorhodospira</taxon>
    </lineage>
</organism>
<dbReference type="AlphaFoldDB" id="A0A1H7GXN2"/>
<proteinExistence type="predicted"/>
<dbReference type="STRING" id="1396821.SAMN05444515_1027"/>
<dbReference type="Pfam" id="PF20099">
    <property type="entry name" value="DUF6489"/>
    <property type="match status" value="1"/>
</dbReference>
<keyword evidence="2" id="KW-1185">Reference proteome</keyword>
<accession>A0A1H7GXN2</accession>
<name>A0A1H7GXN2_9GAMM</name>
<gene>
    <name evidence="1" type="ORF">SAMN05444515_1027</name>
</gene>
<protein>
    <submittedName>
        <fullName evidence="1">Uncharacterized protein</fullName>
    </submittedName>
</protein>
<dbReference type="InterPro" id="IPR045502">
    <property type="entry name" value="DUF6489"/>
</dbReference>
<dbReference type="EMBL" id="FOAA01000002">
    <property type="protein sequence ID" value="SEK42841.1"/>
    <property type="molecule type" value="Genomic_DNA"/>
</dbReference>